<dbReference type="OrthoDB" id="1447144at2"/>
<dbReference type="PANTHER" id="PTHR35457">
    <property type="entry name" value="HEME A SYNTHASE"/>
    <property type="match status" value="1"/>
</dbReference>
<evidence type="ECO:0000256" key="7">
    <source>
        <dbReference type="ARBA" id="ARBA00023004"/>
    </source>
</evidence>
<evidence type="ECO:0000256" key="10">
    <source>
        <dbReference type="ARBA" id="ARBA00023157"/>
    </source>
</evidence>
<reference evidence="13 14" key="1">
    <citation type="submission" date="2016-07" db="EMBL/GenBank/DDBJ databases">
        <title>Draft Genome Sequence of Oceanisphaera psychrotolerans, isolated from coastal sediment samples.</title>
        <authorList>
            <person name="Zhuo S."/>
            <person name="Ruan Z."/>
        </authorList>
    </citation>
    <scope>NUCLEOTIDE SEQUENCE [LARGE SCALE GENOMIC DNA]</scope>
    <source>
        <strain evidence="13 14">LAM-WHM-ZC</strain>
    </source>
</reference>
<evidence type="ECO:0000256" key="12">
    <source>
        <dbReference type="SAM" id="Phobius"/>
    </source>
</evidence>
<protein>
    <submittedName>
        <fullName evidence="13">Cytochrome oxidase assembly</fullName>
    </submittedName>
</protein>
<dbReference type="Proteomes" id="UP000243073">
    <property type="component" value="Unassembled WGS sequence"/>
</dbReference>
<evidence type="ECO:0000313" key="14">
    <source>
        <dbReference type="Proteomes" id="UP000243073"/>
    </source>
</evidence>
<gene>
    <name evidence="13" type="ORF">BFR47_14455</name>
</gene>
<comment type="pathway">
    <text evidence="11">Porphyrin-containing compound metabolism.</text>
</comment>
<sequence length="335" mass="36414">MRRLCLFAFGLTLVVVVLGAYTRLTDAGLGCPDWPGCYGFHYVPSSAQEHDAAALRFPDSPLEVTKARNEMVHRYAAGTLGVTILLMALWSLRAAQRAYRGFAWGLLALVCGQATLGMLTVTLNLLPFVVMGHLLGGFTILALLFLLLCKTRSPRLPYRGSGLGGCFLLALGALLLQISLGGWTAANYAAMACLELPVCQGDWPSQWQWSAFHPHGVPAQNYQYGVLSQDERVTIHVAHRLWAMVTALALLRLAWRLWRQPALRHWGVWLALGLSLQLALGVANVVLHLPLAVAVAHNAGAALLLLILTGTGIRLWQARAHPVLMQDLVAATNGH</sequence>
<evidence type="ECO:0000256" key="1">
    <source>
        <dbReference type="ARBA" id="ARBA00004141"/>
    </source>
</evidence>
<dbReference type="RefSeq" id="WP_071472673.1">
    <property type="nucleotide sequence ID" value="NZ_MDKE01000021.1"/>
</dbReference>
<feature type="transmembrane region" description="Helical" evidence="12">
    <location>
        <begin position="267"/>
        <end position="289"/>
    </location>
</feature>
<dbReference type="GO" id="GO:0006784">
    <property type="term" value="P:heme A biosynthetic process"/>
    <property type="evidence" value="ECO:0007669"/>
    <property type="project" value="InterPro"/>
</dbReference>
<keyword evidence="9 12" id="KW-0472">Membrane</keyword>
<dbReference type="InterPro" id="IPR050450">
    <property type="entry name" value="COX15/CtaA_HemeA_synthase"/>
</dbReference>
<evidence type="ECO:0000256" key="8">
    <source>
        <dbReference type="ARBA" id="ARBA00023133"/>
    </source>
</evidence>
<keyword evidence="4" id="KW-0479">Metal-binding</keyword>
<proteinExistence type="predicted"/>
<evidence type="ECO:0000313" key="13">
    <source>
        <dbReference type="EMBL" id="OIN09568.1"/>
    </source>
</evidence>
<dbReference type="PANTHER" id="PTHR35457:SF1">
    <property type="entry name" value="HEME A SYNTHASE"/>
    <property type="match status" value="1"/>
</dbReference>
<name>A0A1J4QGS1_9GAMM</name>
<evidence type="ECO:0000256" key="4">
    <source>
        <dbReference type="ARBA" id="ARBA00022723"/>
    </source>
</evidence>
<dbReference type="Pfam" id="PF02628">
    <property type="entry name" value="COX15-CtaA"/>
    <property type="match status" value="1"/>
</dbReference>
<keyword evidence="14" id="KW-1185">Reference proteome</keyword>
<organism evidence="13 14">
    <name type="scientific">Oceanisphaera psychrotolerans</name>
    <dbReference type="NCBI Taxonomy" id="1414654"/>
    <lineage>
        <taxon>Bacteria</taxon>
        <taxon>Pseudomonadati</taxon>
        <taxon>Pseudomonadota</taxon>
        <taxon>Gammaproteobacteria</taxon>
        <taxon>Aeromonadales</taxon>
        <taxon>Aeromonadaceae</taxon>
        <taxon>Oceanisphaera</taxon>
    </lineage>
</organism>
<feature type="transmembrane region" description="Helical" evidence="12">
    <location>
        <begin position="72"/>
        <end position="90"/>
    </location>
</feature>
<dbReference type="STRING" id="1414654.BFR47_14455"/>
<dbReference type="GO" id="GO:0016491">
    <property type="term" value="F:oxidoreductase activity"/>
    <property type="evidence" value="ECO:0007669"/>
    <property type="project" value="UniProtKB-KW"/>
</dbReference>
<evidence type="ECO:0000256" key="2">
    <source>
        <dbReference type="ARBA" id="ARBA00022475"/>
    </source>
</evidence>
<evidence type="ECO:0000256" key="9">
    <source>
        <dbReference type="ARBA" id="ARBA00023136"/>
    </source>
</evidence>
<keyword evidence="6" id="KW-0560">Oxidoreductase</keyword>
<feature type="transmembrane region" description="Helical" evidence="12">
    <location>
        <begin position="128"/>
        <end position="149"/>
    </location>
</feature>
<dbReference type="AlphaFoldDB" id="A0A1J4QGS1"/>
<keyword evidence="5 12" id="KW-1133">Transmembrane helix</keyword>
<keyword evidence="3 12" id="KW-0812">Transmembrane</keyword>
<feature type="transmembrane region" description="Helical" evidence="12">
    <location>
        <begin position="161"/>
        <end position="180"/>
    </location>
</feature>
<comment type="caution">
    <text evidence="13">The sequence shown here is derived from an EMBL/GenBank/DDBJ whole genome shotgun (WGS) entry which is preliminary data.</text>
</comment>
<evidence type="ECO:0000256" key="3">
    <source>
        <dbReference type="ARBA" id="ARBA00022692"/>
    </source>
</evidence>
<comment type="subcellular location">
    <subcellularLocation>
        <location evidence="1">Membrane</location>
        <topology evidence="1">Multi-pass membrane protein</topology>
    </subcellularLocation>
</comment>
<keyword evidence="8" id="KW-0350">Heme biosynthesis</keyword>
<dbReference type="InterPro" id="IPR003780">
    <property type="entry name" value="COX15/CtaA_fam"/>
</dbReference>
<keyword evidence="7" id="KW-0408">Iron</keyword>
<feature type="transmembrane region" description="Helical" evidence="12">
    <location>
        <begin position="102"/>
        <end position="122"/>
    </location>
</feature>
<evidence type="ECO:0000256" key="11">
    <source>
        <dbReference type="ARBA" id="ARBA00023444"/>
    </source>
</evidence>
<evidence type="ECO:0000256" key="6">
    <source>
        <dbReference type="ARBA" id="ARBA00023002"/>
    </source>
</evidence>
<dbReference type="EMBL" id="MDKE01000021">
    <property type="protein sequence ID" value="OIN09568.1"/>
    <property type="molecule type" value="Genomic_DNA"/>
</dbReference>
<dbReference type="GO" id="GO:0016020">
    <property type="term" value="C:membrane"/>
    <property type="evidence" value="ECO:0007669"/>
    <property type="project" value="UniProtKB-SubCell"/>
</dbReference>
<keyword evidence="2" id="KW-1003">Cell membrane</keyword>
<keyword evidence="10" id="KW-1015">Disulfide bond</keyword>
<evidence type="ECO:0000256" key="5">
    <source>
        <dbReference type="ARBA" id="ARBA00022989"/>
    </source>
</evidence>
<feature type="transmembrane region" description="Helical" evidence="12">
    <location>
        <begin position="295"/>
        <end position="316"/>
    </location>
</feature>
<accession>A0A1J4QGS1</accession>
<dbReference type="GO" id="GO:0046872">
    <property type="term" value="F:metal ion binding"/>
    <property type="evidence" value="ECO:0007669"/>
    <property type="project" value="UniProtKB-KW"/>
</dbReference>
<feature type="transmembrane region" description="Helical" evidence="12">
    <location>
        <begin position="237"/>
        <end position="255"/>
    </location>
</feature>